<evidence type="ECO:0000256" key="2">
    <source>
        <dbReference type="ARBA" id="ARBA00023002"/>
    </source>
</evidence>
<evidence type="ECO:0000259" key="3">
    <source>
        <dbReference type="Pfam" id="PF00171"/>
    </source>
</evidence>
<organism evidence="4 5">
    <name type="scientific">Promicromonospora citrea</name>
    <dbReference type="NCBI Taxonomy" id="43677"/>
    <lineage>
        <taxon>Bacteria</taxon>
        <taxon>Bacillati</taxon>
        <taxon>Actinomycetota</taxon>
        <taxon>Actinomycetes</taxon>
        <taxon>Micrococcales</taxon>
        <taxon>Promicromonosporaceae</taxon>
        <taxon>Promicromonospora</taxon>
    </lineage>
</organism>
<dbReference type="EMBL" id="BMPT01000003">
    <property type="protein sequence ID" value="GGM15732.1"/>
    <property type="molecule type" value="Genomic_DNA"/>
</dbReference>
<dbReference type="Proteomes" id="UP000655589">
    <property type="component" value="Unassembled WGS sequence"/>
</dbReference>
<dbReference type="InterPro" id="IPR016161">
    <property type="entry name" value="Ald_DH/histidinol_DH"/>
</dbReference>
<dbReference type="AlphaFoldDB" id="A0A8H9GGH6"/>
<dbReference type="PANTHER" id="PTHR42804:SF1">
    <property type="entry name" value="ALDEHYDE DEHYDROGENASE-RELATED"/>
    <property type="match status" value="1"/>
</dbReference>
<dbReference type="PANTHER" id="PTHR42804">
    <property type="entry name" value="ALDEHYDE DEHYDROGENASE"/>
    <property type="match status" value="1"/>
</dbReference>
<sequence>MSVTGTQATLRPELDRAVGELKVGAERWARTPVAERAALFRRVHASVAAVADEWAAAALRAKRVAPTAPYAGEEWMTGPYGALEGAAAYARSYEALAAGRSPVDGLRLGAAPGNRVAVQVLPRTLQERLLFHGFRAEVWMPPGVTAQQVRHDAGLGAGAVGEYGGVGLVLGAGNISSIAPLDAFYELVAHNRASLVKLNPTFAGLADVYRAALAPLVEADVVRIVTGDAEAGAYLTGHRGIDTVHITGAAATHDAIVWGTGEEAARRRAANNPRLAVPITSELGGVAPMIVVPGRWSAADLRYQAEHLVSMRLHNSGHNCVAGQVIVLSADWAQKDDFLAELRAALARMPARDPWYPGTDRKVARARDAHPRAEHLAGRLLTRVEPGDPACTDEYFAPVLAWTELPGHGAEFLRGAVRFANDSLAGTLGANLVVRPQDRAAMGPAFDGAVADLRYGTVAINAWTGVAFLLPGATWGAYPGHTLADVGSGIGVVHNGHLLSRPERTVLTGPFRPFPRSVLHGELSAFPKPPWFSGSRSATATGEALTRYAAEPTWRRLLPVLLAAFRA</sequence>
<keyword evidence="5" id="KW-1185">Reference proteome</keyword>
<gene>
    <name evidence="4" type="ORF">GCM10010102_09200</name>
</gene>
<dbReference type="InterPro" id="IPR015590">
    <property type="entry name" value="Aldehyde_DH_dom"/>
</dbReference>
<evidence type="ECO:0000313" key="5">
    <source>
        <dbReference type="Proteomes" id="UP000655589"/>
    </source>
</evidence>
<feature type="domain" description="Aldehyde dehydrogenase" evidence="3">
    <location>
        <begin position="216"/>
        <end position="360"/>
    </location>
</feature>
<dbReference type="RefSeq" id="WP_171107784.1">
    <property type="nucleotide sequence ID" value="NZ_BMPT01000003.1"/>
</dbReference>
<comment type="caution">
    <text evidence="4">The sequence shown here is derived from an EMBL/GenBank/DDBJ whole genome shotgun (WGS) entry which is preliminary data.</text>
</comment>
<keyword evidence="2" id="KW-0560">Oxidoreductase</keyword>
<evidence type="ECO:0000313" key="4">
    <source>
        <dbReference type="EMBL" id="GGM15732.1"/>
    </source>
</evidence>
<evidence type="ECO:0000256" key="1">
    <source>
        <dbReference type="ARBA" id="ARBA00009986"/>
    </source>
</evidence>
<comment type="similarity">
    <text evidence="1">Belongs to the aldehyde dehydrogenase family.</text>
</comment>
<reference evidence="4" key="1">
    <citation type="journal article" date="2014" name="Int. J. Syst. Evol. Microbiol.">
        <title>Complete genome sequence of Corynebacterium casei LMG S-19264T (=DSM 44701T), isolated from a smear-ripened cheese.</title>
        <authorList>
            <consortium name="US DOE Joint Genome Institute (JGI-PGF)"/>
            <person name="Walter F."/>
            <person name="Albersmeier A."/>
            <person name="Kalinowski J."/>
            <person name="Ruckert C."/>
        </authorList>
    </citation>
    <scope>NUCLEOTIDE SEQUENCE</scope>
    <source>
        <strain evidence="4">JCM 3051</strain>
    </source>
</reference>
<dbReference type="GO" id="GO:0016620">
    <property type="term" value="F:oxidoreductase activity, acting on the aldehyde or oxo group of donors, NAD or NADP as acceptor"/>
    <property type="evidence" value="ECO:0007669"/>
    <property type="project" value="InterPro"/>
</dbReference>
<name>A0A8H9GGH6_9MICO</name>
<dbReference type="SUPFAM" id="SSF53720">
    <property type="entry name" value="ALDH-like"/>
    <property type="match status" value="1"/>
</dbReference>
<dbReference type="Pfam" id="PF00171">
    <property type="entry name" value="Aldedh"/>
    <property type="match status" value="1"/>
</dbReference>
<reference evidence="4" key="2">
    <citation type="submission" date="2020-09" db="EMBL/GenBank/DDBJ databases">
        <authorList>
            <person name="Sun Q."/>
            <person name="Ohkuma M."/>
        </authorList>
    </citation>
    <scope>NUCLEOTIDE SEQUENCE</scope>
    <source>
        <strain evidence="4">JCM 3051</strain>
    </source>
</reference>
<dbReference type="InterPro" id="IPR016163">
    <property type="entry name" value="Ald_DH_C"/>
</dbReference>
<accession>A0A8H9GGH6</accession>
<dbReference type="Gene3D" id="3.40.605.10">
    <property type="entry name" value="Aldehyde Dehydrogenase, Chain A, domain 1"/>
    <property type="match status" value="1"/>
</dbReference>
<proteinExistence type="inferred from homology"/>
<dbReference type="InterPro" id="IPR016162">
    <property type="entry name" value="Ald_DH_N"/>
</dbReference>
<dbReference type="Gene3D" id="3.40.309.10">
    <property type="entry name" value="Aldehyde Dehydrogenase, Chain A, domain 2"/>
    <property type="match status" value="1"/>
</dbReference>
<protein>
    <submittedName>
        <fullName evidence="4">Putative aldehyde dehydrogenase</fullName>
    </submittedName>
</protein>